<proteinExistence type="predicted"/>
<protein>
    <submittedName>
        <fullName evidence="2">Uncharacterized protein</fullName>
    </submittedName>
</protein>
<feature type="non-terminal residue" evidence="2">
    <location>
        <position position="88"/>
    </location>
</feature>
<name>A0A9D3ZFR4_9ROSI</name>
<reference evidence="2 3" key="1">
    <citation type="journal article" date="2021" name="Plant Biotechnol. J.">
        <title>Multi-omics assisted identification of the key and species-specific regulatory components of drought-tolerant mechanisms in Gossypium stocksii.</title>
        <authorList>
            <person name="Yu D."/>
            <person name="Ke L."/>
            <person name="Zhang D."/>
            <person name="Wu Y."/>
            <person name="Sun Y."/>
            <person name="Mei J."/>
            <person name="Sun J."/>
            <person name="Sun Y."/>
        </authorList>
    </citation>
    <scope>NUCLEOTIDE SEQUENCE [LARGE SCALE GENOMIC DNA]</scope>
    <source>
        <strain evidence="3">cv. E1</strain>
        <tissue evidence="2">Leaf</tissue>
    </source>
</reference>
<evidence type="ECO:0000256" key="1">
    <source>
        <dbReference type="SAM" id="Coils"/>
    </source>
</evidence>
<sequence>MEKEKEVARKEIKIKRECMEEKENEKEYEREKKKVRLKKRLKNKRVQTKVTNVLTNQHFELHYIPNERRFRIWERGKFESANSLQMLK</sequence>
<evidence type="ECO:0000313" key="2">
    <source>
        <dbReference type="EMBL" id="KAH1031852.1"/>
    </source>
</evidence>
<keyword evidence="1" id="KW-0175">Coiled coil</keyword>
<dbReference type="AlphaFoldDB" id="A0A9D3ZFR4"/>
<evidence type="ECO:0000313" key="3">
    <source>
        <dbReference type="Proteomes" id="UP000828251"/>
    </source>
</evidence>
<gene>
    <name evidence="2" type="ORF">J1N35_044026</name>
</gene>
<organism evidence="2 3">
    <name type="scientific">Gossypium stocksii</name>
    <dbReference type="NCBI Taxonomy" id="47602"/>
    <lineage>
        <taxon>Eukaryota</taxon>
        <taxon>Viridiplantae</taxon>
        <taxon>Streptophyta</taxon>
        <taxon>Embryophyta</taxon>
        <taxon>Tracheophyta</taxon>
        <taxon>Spermatophyta</taxon>
        <taxon>Magnoliopsida</taxon>
        <taxon>eudicotyledons</taxon>
        <taxon>Gunneridae</taxon>
        <taxon>Pentapetalae</taxon>
        <taxon>rosids</taxon>
        <taxon>malvids</taxon>
        <taxon>Malvales</taxon>
        <taxon>Malvaceae</taxon>
        <taxon>Malvoideae</taxon>
        <taxon>Gossypium</taxon>
    </lineage>
</organism>
<feature type="coiled-coil region" evidence="1">
    <location>
        <begin position="5"/>
        <end position="38"/>
    </location>
</feature>
<accession>A0A9D3ZFR4</accession>
<comment type="caution">
    <text evidence="2">The sequence shown here is derived from an EMBL/GenBank/DDBJ whole genome shotgun (WGS) entry which is preliminary data.</text>
</comment>
<dbReference type="EMBL" id="JAIQCV010000013">
    <property type="protein sequence ID" value="KAH1031852.1"/>
    <property type="molecule type" value="Genomic_DNA"/>
</dbReference>
<dbReference type="Proteomes" id="UP000828251">
    <property type="component" value="Unassembled WGS sequence"/>
</dbReference>
<keyword evidence="3" id="KW-1185">Reference proteome</keyword>